<keyword evidence="2" id="KW-1185">Reference proteome</keyword>
<sequence length="124" mass="13366">MAAEKKFVKSKSAGLVRPYSLTAGRTKPSVDLPMEAAIEALPHAEHVDWPQGDRRTEIVAICATLPSVAEVSAHLALPIGVTRVLVSDLVTDGYLRVHATLADTSTVSERRELIERVLAGLRSI</sequence>
<dbReference type="RefSeq" id="WP_149428890.1">
    <property type="nucleotide sequence ID" value="NZ_VLNY01000002.1"/>
</dbReference>
<proteinExistence type="predicted"/>
<dbReference type="AlphaFoldDB" id="A0A5A7SHP5"/>
<evidence type="ECO:0000313" key="2">
    <source>
        <dbReference type="Proteomes" id="UP000322244"/>
    </source>
</evidence>
<dbReference type="InterPro" id="IPR007995">
    <property type="entry name" value="DUF742"/>
</dbReference>
<evidence type="ECO:0000313" key="1">
    <source>
        <dbReference type="EMBL" id="KAA0023731.1"/>
    </source>
</evidence>
<accession>A0A5A7SHP5</accession>
<dbReference type="PANTHER" id="PTHR36221">
    <property type="entry name" value="DUF742 DOMAIN-CONTAINING PROTEIN"/>
    <property type="match status" value="1"/>
</dbReference>
<comment type="caution">
    <text evidence="1">The sequence shown here is derived from an EMBL/GenBank/DDBJ whole genome shotgun (WGS) entry which is preliminary data.</text>
</comment>
<organism evidence="1 2">
    <name type="scientific">Antrihabitans cavernicola</name>
    <dbReference type="NCBI Taxonomy" id="2495913"/>
    <lineage>
        <taxon>Bacteria</taxon>
        <taxon>Bacillati</taxon>
        <taxon>Actinomycetota</taxon>
        <taxon>Actinomycetes</taxon>
        <taxon>Mycobacteriales</taxon>
        <taxon>Nocardiaceae</taxon>
        <taxon>Antrihabitans</taxon>
    </lineage>
</organism>
<protein>
    <submittedName>
        <fullName evidence="1">DUF742 domain-containing protein</fullName>
    </submittedName>
</protein>
<dbReference type="OrthoDB" id="3296462at2"/>
<dbReference type="PANTHER" id="PTHR36221:SF1">
    <property type="entry name" value="DUF742 DOMAIN-CONTAINING PROTEIN"/>
    <property type="match status" value="1"/>
</dbReference>
<dbReference type="Proteomes" id="UP000322244">
    <property type="component" value="Unassembled WGS sequence"/>
</dbReference>
<gene>
    <name evidence="1" type="ORF">FOY51_03730</name>
</gene>
<reference evidence="1 2" key="1">
    <citation type="submission" date="2019-07" db="EMBL/GenBank/DDBJ databases">
        <title>Rhodococcus cavernicolus sp. nov., isolated from a cave.</title>
        <authorList>
            <person name="Lee S.D."/>
        </authorList>
    </citation>
    <scope>NUCLEOTIDE SEQUENCE [LARGE SCALE GENOMIC DNA]</scope>
    <source>
        <strain evidence="1 2">C1-24</strain>
    </source>
</reference>
<name>A0A5A7SHP5_9NOCA</name>
<dbReference type="EMBL" id="VLNY01000002">
    <property type="protein sequence ID" value="KAA0023731.1"/>
    <property type="molecule type" value="Genomic_DNA"/>
</dbReference>
<dbReference type="Pfam" id="PF05331">
    <property type="entry name" value="DUF742"/>
    <property type="match status" value="1"/>
</dbReference>